<protein>
    <submittedName>
        <fullName evidence="2">Antibiotic biosynthesis monooxygenase</fullName>
    </submittedName>
</protein>
<dbReference type="STRING" id="1424334.W822_04720"/>
<comment type="caution">
    <text evidence="2">The sequence shown here is derived from an EMBL/GenBank/DDBJ whole genome shotgun (WGS) entry which is preliminary data.</text>
</comment>
<dbReference type="PANTHER" id="PTHR33336:SF3">
    <property type="entry name" value="ABM DOMAIN-CONTAINING PROTEIN"/>
    <property type="match status" value="1"/>
</dbReference>
<dbReference type="InterPro" id="IPR011008">
    <property type="entry name" value="Dimeric_a/b-barrel"/>
</dbReference>
<dbReference type="InterPro" id="IPR007138">
    <property type="entry name" value="ABM_dom"/>
</dbReference>
<proteinExistence type="predicted"/>
<dbReference type="GO" id="GO:0004497">
    <property type="term" value="F:monooxygenase activity"/>
    <property type="evidence" value="ECO:0007669"/>
    <property type="project" value="UniProtKB-KW"/>
</dbReference>
<dbReference type="PATRIC" id="fig|1424334.3.peg.956"/>
<sequence>MVSVKYTLKPGKREELLSFVMDNVQNTRKEQGNLAYSHYPSLENDQDMFVFEMWESIEYLNDHINMPHYIEFSERRKPLLQSYESQTYAATLYRTRSTAPRSD</sequence>
<keyword evidence="2" id="KW-0503">Monooxygenase</keyword>
<dbReference type="Gene3D" id="3.30.70.100">
    <property type="match status" value="1"/>
</dbReference>
<dbReference type="PANTHER" id="PTHR33336">
    <property type="entry name" value="QUINOL MONOOXYGENASE YGIN-RELATED"/>
    <property type="match status" value="1"/>
</dbReference>
<organism evidence="2 3">
    <name type="scientific">Advenella kashmirensis W13003</name>
    <dbReference type="NCBI Taxonomy" id="1424334"/>
    <lineage>
        <taxon>Bacteria</taxon>
        <taxon>Pseudomonadati</taxon>
        <taxon>Pseudomonadota</taxon>
        <taxon>Betaproteobacteria</taxon>
        <taxon>Burkholderiales</taxon>
        <taxon>Alcaligenaceae</taxon>
    </lineage>
</organism>
<dbReference type="SUPFAM" id="SSF54909">
    <property type="entry name" value="Dimeric alpha+beta barrel"/>
    <property type="match status" value="1"/>
</dbReference>
<name>V8QYQ1_9BURK</name>
<keyword evidence="3" id="KW-1185">Reference proteome</keyword>
<dbReference type="AlphaFoldDB" id="V8QYQ1"/>
<dbReference type="EMBL" id="AYXT01000001">
    <property type="protein sequence ID" value="ETF04455.1"/>
    <property type="molecule type" value="Genomic_DNA"/>
</dbReference>
<dbReference type="InterPro" id="IPR050744">
    <property type="entry name" value="AI-2_Isomerase_LsrG"/>
</dbReference>
<dbReference type="PROSITE" id="PS51725">
    <property type="entry name" value="ABM"/>
    <property type="match status" value="1"/>
</dbReference>
<dbReference type="Proteomes" id="UP000018733">
    <property type="component" value="Unassembled WGS sequence"/>
</dbReference>
<evidence type="ECO:0000259" key="1">
    <source>
        <dbReference type="PROSITE" id="PS51725"/>
    </source>
</evidence>
<evidence type="ECO:0000313" key="2">
    <source>
        <dbReference type="EMBL" id="ETF04455.1"/>
    </source>
</evidence>
<dbReference type="Pfam" id="PF03992">
    <property type="entry name" value="ABM"/>
    <property type="match status" value="1"/>
</dbReference>
<reference evidence="2 3" key="1">
    <citation type="journal article" date="2014" name="Genome Announc.">
        <title>Draft Genome Sequence of Advenella kashmirensis Strain W13003, a Polycyclic Aromatic Hydrocarbon-Degrading Bacterium.</title>
        <authorList>
            <person name="Wang X."/>
            <person name="Jin D."/>
            <person name="Zhou L."/>
            <person name="Wu L."/>
            <person name="An W."/>
            <person name="Zhao L."/>
        </authorList>
    </citation>
    <scope>NUCLEOTIDE SEQUENCE [LARGE SCALE GENOMIC DNA]</scope>
    <source>
        <strain evidence="2 3">W13003</strain>
    </source>
</reference>
<keyword evidence="2" id="KW-0560">Oxidoreductase</keyword>
<feature type="domain" description="ABM" evidence="1">
    <location>
        <begin position="1"/>
        <end position="88"/>
    </location>
</feature>
<evidence type="ECO:0000313" key="3">
    <source>
        <dbReference type="Proteomes" id="UP000018733"/>
    </source>
</evidence>
<dbReference type="HOGENOM" id="CLU_131496_6_2_4"/>
<gene>
    <name evidence="2" type="ORF">W822_04720</name>
</gene>
<accession>V8QYQ1</accession>